<dbReference type="InterPro" id="IPR017942">
    <property type="entry name" value="Lipid-bd_serum_glycop_N"/>
</dbReference>
<dbReference type="Gene3D" id="3.15.20.10">
    <property type="entry name" value="Bactericidal permeability-increasing protein, domain 2"/>
    <property type="match status" value="1"/>
</dbReference>
<dbReference type="InterPro" id="IPR017943">
    <property type="entry name" value="Bactericidal_perm-incr_a/b_dom"/>
</dbReference>
<keyword evidence="2" id="KW-1015">Disulfide bond</keyword>
<evidence type="ECO:0000256" key="3">
    <source>
        <dbReference type="SAM" id="SignalP"/>
    </source>
</evidence>
<dbReference type="WBParaSite" id="EN70_8458">
    <property type="protein sequence ID" value="EN70_8458"/>
    <property type="gene ID" value="EN70_8458"/>
</dbReference>
<reference evidence="7" key="2">
    <citation type="submission" date="2016-11" db="UniProtKB">
        <authorList>
            <consortium name="WormBaseParasite"/>
        </authorList>
    </citation>
    <scope>IDENTIFICATION</scope>
</reference>
<evidence type="ECO:0000259" key="4">
    <source>
        <dbReference type="SMART" id="SM00328"/>
    </source>
</evidence>
<dbReference type="SUPFAM" id="SSF55394">
    <property type="entry name" value="Bactericidal permeability-increasing protein, BPI"/>
    <property type="match status" value="2"/>
</dbReference>
<dbReference type="PANTHER" id="PTHR10504:SF143">
    <property type="entry name" value="BPI2 DOMAIN-CONTAINING PROTEIN"/>
    <property type="match status" value="1"/>
</dbReference>
<keyword evidence="6" id="KW-1185">Reference proteome</keyword>
<evidence type="ECO:0000313" key="7">
    <source>
        <dbReference type="WBParaSite" id="EN70_8458"/>
    </source>
</evidence>
<dbReference type="AlphaFoldDB" id="A0A1I7W107"/>
<name>A0A1I7W107_LOALO</name>
<dbReference type="Gene3D" id="3.15.10.10">
    <property type="entry name" value="Bactericidal permeability-increasing protein, domain 1"/>
    <property type="match status" value="1"/>
</dbReference>
<dbReference type="GO" id="GO:0005615">
    <property type="term" value="C:extracellular space"/>
    <property type="evidence" value="ECO:0007669"/>
    <property type="project" value="TreeGrafter"/>
</dbReference>
<evidence type="ECO:0000313" key="6">
    <source>
        <dbReference type="Proteomes" id="UP000095285"/>
    </source>
</evidence>
<sequence length="598" mass="67481">MGFTFATFLLLLIYNILSSADIHLHPLLQIYLSSSSAIRIRILPRAVAYLNNIGAQILNEQLPRLSIPNIKQRINNGQGYVSVSRIRVSRYKQATEHIISTSAPNKITWIMRNLNMGLIGSLSGEVNILLPMKLEGEAEILAYGVNFQLESALEQSETGAARQGISEQIRSMIETLICKKITEFINEDFNEKLLQTQTKTSLADAEQINTFASIVGLPNSNELMETFRSFNITISPSLFKQLVSRIYIDFRLVEASLTIRCLPRTCTNFRLNEDPLCYKNTVEISNIGEISLIGDSIKKTPFSAAPMFWPKEPSLQDAMIHLLISDYIANALLYHAFSEHLLQFVVDDKTISSLGPLLRTSCTTGLCFADLIPQIAEQYPDSKVRLIFTPTRAPIVLFQAKQGGALVINMNGLVFMYIVESSEKTHQAAAFALDIVANIHLHVENNTLLGKTTVDSFQLRNTYGHINISDDELSDVALLSSEMFQRFINDFLRGGFPIPIPKVLRINITQLQILDRSVFISADFDLDRRRVSNLALQAFAHTKYFQRDIRTMHRRFPDVSRDKEPTKVAMKISHFPVPLRGIWQLHPTNFLVGHRPTV</sequence>
<dbReference type="InterPro" id="IPR001124">
    <property type="entry name" value="Lipid-bd_serum_glycop_C"/>
</dbReference>
<feature type="signal peptide" evidence="3">
    <location>
        <begin position="1"/>
        <end position="20"/>
    </location>
</feature>
<evidence type="ECO:0000256" key="2">
    <source>
        <dbReference type="ARBA" id="ARBA00023157"/>
    </source>
</evidence>
<accession>A0A1I7W107</accession>
<evidence type="ECO:0000256" key="1">
    <source>
        <dbReference type="ARBA" id="ARBA00007292"/>
    </source>
</evidence>
<comment type="similarity">
    <text evidence="1">Belongs to the BPI/LBP/Plunc superfamily. BPI/LBP family.</text>
</comment>
<organism evidence="6 7">
    <name type="scientific">Loa loa</name>
    <name type="common">Eye worm</name>
    <name type="synonym">Filaria loa</name>
    <dbReference type="NCBI Taxonomy" id="7209"/>
    <lineage>
        <taxon>Eukaryota</taxon>
        <taxon>Metazoa</taxon>
        <taxon>Ecdysozoa</taxon>
        <taxon>Nematoda</taxon>
        <taxon>Chromadorea</taxon>
        <taxon>Rhabditida</taxon>
        <taxon>Spirurina</taxon>
        <taxon>Spiruromorpha</taxon>
        <taxon>Filarioidea</taxon>
        <taxon>Onchocercidae</taxon>
        <taxon>Loa</taxon>
    </lineage>
</organism>
<dbReference type="SMART" id="SM00328">
    <property type="entry name" value="BPI1"/>
    <property type="match status" value="1"/>
</dbReference>
<feature type="domain" description="Lipid-binding serum glycoprotein C-terminal" evidence="5">
    <location>
        <begin position="314"/>
        <end position="522"/>
    </location>
</feature>
<feature type="chain" id="PRO_5009310394" evidence="3">
    <location>
        <begin position="21"/>
        <end position="598"/>
    </location>
</feature>
<dbReference type="Pfam" id="PF02886">
    <property type="entry name" value="LBP_BPI_CETP_C"/>
    <property type="match status" value="1"/>
</dbReference>
<dbReference type="PANTHER" id="PTHR10504">
    <property type="entry name" value="BACTERICIDAL PERMEABILITY-INCREASING BPI PROTEIN-RELATED"/>
    <property type="match status" value="1"/>
</dbReference>
<dbReference type="Proteomes" id="UP000095285">
    <property type="component" value="Unassembled WGS sequence"/>
</dbReference>
<dbReference type="GO" id="GO:0008289">
    <property type="term" value="F:lipid binding"/>
    <property type="evidence" value="ECO:0007669"/>
    <property type="project" value="InterPro"/>
</dbReference>
<reference evidence="6" key="1">
    <citation type="submission" date="2012-04" db="EMBL/GenBank/DDBJ databases">
        <title>The Genome Sequence of Loa loa.</title>
        <authorList>
            <consortium name="The Broad Institute Genome Sequencing Platform"/>
            <consortium name="Broad Institute Genome Sequencing Center for Infectious Disease"/>
            <person name="Nutman T.B."/>
            <person name="Fink D.L."/>
            <person name="Russ C."/>
            <person name="Young S."/>
            <person name="Zeng Q."/>
            <person name="Gargeya S."/>
            <person name="Alvarado L."/>
            <person name="Berlin A."/>
            <person name="Chapman S.B."/>
            <person name="Chen Z."/>
            <person name="Freedman E."/>
            <person name="Gellesch M."/>
            <person name="Goldberg J."/>
            <person name="Griggs A."/>
            <person name="Gujja S."/>
            <person name="Heilman E.R."/>
            <person name="Heiman D."/>
            <person name="Howarth C."/>
            <person name="Mehta T."/>
            <person name="Neiman D."/>
            <person name="Pearson M."/>
            <person name="Roberts A."/>
            <person name="Saif S."/>
            <person name="Shea T."/>
            <person name="Shenoy N."/>
            <person name="Sisk P."/>
            <person name="Stolte C."/>
            <person name="Sykes S."/>
            <person name="White J."/>
            <person name="Yandava C."/>
            <person name="Haas B."/>
            <person name="Henn M.R."/>
            <person name="Nusbaum C."/>
            <person name="Birren B."/>
        </authorList>
    </citation>
    <scope>NUCLEOTIDE SEQUENCE [LARGE SCALE GENOMIC DNA]</scope>
</reference>
<evidence type="ECO:0000259" key="5">
    <source>
        <dbReference type="SMART" id="SM00329"/>
    </source>
</evidence>
<dbReference type="eggNOG" id="KOG4160">
    <property type="taxonomic scope" value="Eukaryota"/>
</dbReference>
<dbReference type="InterPro" id="IPR032942">
    <property type="entry name" value="BPI/LBP/Plunc"/>
</dbReference>
<keyword evidence="3" id="KW-0732">Signal</keyword>
<proteinExistence type="inferred from homology"/>
<protein>
    <submittedName>
        <fullName evidence="7">LBP / BPI / CETP family protein</fullName>
    </submittedName>
</protein>
<feature type="domain" description="Lipid-binding serum glycoprotein N-terminal" evidence="4">
    <location>
        <begin position="41"/>
        <end position="251"/>
    </location>
</feature>
<dbReference type="SMART" id="SM00329">
    <property type="entry name" value="BPI2"/>
    <property type="match status" value="1"/>
</dbReference>